<proteinExistence type="predicted"/>
<comment type="caution">
    <text evidence="1">The sequence shown here is derived from an EMBL/GenBank/DDBJ whole genome shotgun (WGS) entry which is preliminary data.</text>
</comment>
<accession>A0A7W3N1U2</accession>
<dbReference type="RefSeq" id="WP_182707027.1">
    <property type="nucleotide sequence ID" value="NZ_JACJII010000001.1"/>
</dbReference>
<sequence>MDDHERRHLVAEDQLLIAYGVIMRVLAALPLPIKIPSAANIHGDHVHHSLLRAYDLIGDIPMKDSTREVIREMVLDWVIAEEIVEDDGKYPARWKLDLADTQHARILAAADQAKVELELPSEE</sequence>
<name>A0A7W3N1U2_9ACTN</name>
<gene>
    <name evidence="1" type="ORF">HNR21_004861</name>
</gene>
<protein>
    <submittedName>
        <fullName evidence="1">Uncharacterized protein</fullName>
    </submittedName>
</protein>
<reference evidence="1 2" key="1">
    <citation type="submission" date="2020-08" db="EMBL/GenBank/DDBJ databases">
        <title>Sequencing the genomes of 1000 actinobacteria strains.</title>
        <authorList>
            <person name="Klenk H.-P."/>
        </authorList>
    </citation>
    <scope>NUCLEOTIDE SEQUENCE [LARGE SCALE GENOMIC DNA]</scope>
    <source>
        <strain evidence="1 2">DSM 45823</strain>
    </source>
</reference>
<evidence type="ECO:0000313" key="1">
    <source>
        <dbReference type="EMBL" id="MBA9005979.1"/>
    </source>
</evidence>
<dbReference type="Proteomes" id="UP000539313">
    <property type="component" value="Unassembled WGS sequence"/>
</dbReference>
<organism evidence="1 2">
    <name type="scientific">Thermomonospora cellulosilytica</name>
    <dbReference type="NCBI Taxonomy" id="1411118"/>
    <lineage>
        <taxon>Bacteria</taxon>
        <taxon>Bacillati</taxon>
        <taxon>Actinomycetota</taxon>
        <taxon>Actinomycetes</taxon>
        <taxon>Streptosporangiales</taxon>
        <taxon>Thermomonosporaceae</taxon>
        <taxon>Thermomonospora</taxon>
    </lineage>
</organism>
<dbReference type="AlphaFoldDB" id="A0A7W3N1U2"/>
<keyword evidence="2" id="KW-1185">Reference proteome</keyword>
<dbReference type="EMBL" id="JACJII010000001">
    <property type="protein sequence ID" value="MBA9005979.1"/>
    <property type="molecule type" value="Genomic_DNA"/>
</dbReference>
<evidence type="ECO:0000313" key="2">
    <source>
        <dbReference type="Proteomes" id="UP000539313"/>
    </source>
</evidence>